<dbReference type="EMBL" id="GL378345">
    <property type="protein sequence ID" value="EFJ47419.1"/>
    <property type="molecule type" value="Genomic_DNA"/>
</dbReference>
<dbReference type="Proteomes" id="UP000001058">
    <property type="component" value="Unassembled WGS sequence"/>
</dbReference>
<dbReference type="GeneID" id="9615606"/>
<dbReference type="SUPFAM" id="SSF81631">
    <property type="entry name" value="PAP/OAS1 substrate-binding domain"/>
    <property type="match status" value="1"/>
</dbReference>
<feature type="domain" description="PAP-associated" evidence="4">
    <location>
        <begin position="30"/>
        <end position="89"/>
    </location>
</feature>
<dbReference type="InParanoid" id="D8TYL9"/>
<protein>
    <recommendedName>
        <fullName evidence="4">PAP-associated domain-containing protein</fullName>
    </recommendedName>
</protein>
<dbReference type="PANTHER" id="PTHR12271">
    <property type="entry name" value="POLY A POLYMERASE CID PAP -RELATED"/>
    <property type="match status" value="1"/>
</dbReference>
<feature type="non-terminal residue" evidence="5">
    <location>
        <position position="1"/>
    </location>
</feature>
<gene>
    <name evidence="5" type="ORF">VOLCADRAFT_47673</name>
</gene>
<dbReference type="PANTHER" id="PTHR12271:SF40">
    <property type="entry name" value="POLY(A) RNA POLYMERASE GLD2"/>
    <property type="match status" value="1"/>
</dbReference>
<proteinExistence type="predicted"/>
<dbReference type="GO" id="GO:0031123">
    <property type="term" value="P:RNA 3'-end processing"/>
    <property type="evidence" value="ECO:0007669"/>
    <property type="project" value="TreeGrafter"/>
</dbReference>
<dbReference type="GO" id="GO:0046872">
    <property type="term" value="F:metal ion binding"/>
    <property type="evidence" value="ECO:0007669"/>
    <property type="project" value="UniProtKB-KW"/>
</dbReference>
<reference evidence="5 6" key="1">
    <citation type="journal article" date="2010" name="Science">
        <title>Genomic analysis of organismal complexity in the multicellular green alga Volvox carteri.</title>
        <authorList>
            <person name="Prochnik S.E."/>
            <person name="Umen J."/>
            <person name="Nedelcu A.M."/>
            <person name="Hallmann A."/>
            <person name="Miller S.M."/>
            <person name="Nishii I."/>
            <person name="Ferris P."/>
            <person name="Kuo A."/>
            <person name="Mitros T."/>
            <person name="Fritz-Laylin L.K."/>
            <person name="Hellsten U."/>
            <person name="Chapman J."/>
            <person name="Simakov O."/>
            <person name="Rensing S.A."/>
            <person name="Terry A."/>
            <person name="Pangilinan J."/>
            <person name="Kapitonov V."/>
            <person name="Jurka J."/>
            <person name="Salamov A."/>
            <person name="Shapiro H."/>
            <person name="Schmutz J."/>
            <person name="Grimwood J."/>
            <person name="Lindquist E."/>
            <person name="Lucas S."/>
            <person name="Grigoriev I.V."/>
            <person name="Schmitt R."/>
            <person name="Kirk D."/>
            <person name="Rokhsar D.S."/>
        </authorList>
    </citation>
    <scope>NUCLEOTIDE SEQUENCE [LARGE SCALE GENOMIC DNA]</scope>
    <source>
        <strain evidence="6">f. Nagariensis / Eve</strain>
    </source>
</reference>
<keyword evidence="2" id="KW-0479">Metal-binding</keyword>
<evidence type="ECO:0000313" key="6">
    <source>
        <dbReference type="Proteomes" id="UP000001058"/>
    </source>
</evidence>
<name>D8TYL9_VOLCA</name>
<dbReference type="RefSeq" id="XP_002951608.1">
    <property type="nucleotide sequence ID" value="XM_002951562.1"/>
</dbReference>
<dbReference type="eggNOG" id="KOG2277">
    <property type="taxonomic scope" value="Eukaryota"/>
</dbReference>
<dbReference type="Pfam" id="PF03828">
    <property type="entry name" value="PAP_assoc"/>
    <property type="match status" value="1"/>
</dbReference>
<dbReference type="InterPro" id="IPR002058">
    <property type="entry name" value="PAP_assoc"/>
</dbReference>
<dbReference type="AlphaFoldDB" id="D8TYL9"/>
<keyword evidence="1" id="KW-0808">Transferase</keyword>
<evidence type="ECO:0000313" key="5">
    <source>
        <dbReference type="EMBL" id="EFJ47419.1"/>
    </source>
</evidence>
<evidence type="ECO:0000256" key="1">
    <source>
        <dbReference type="ARBA" id="ARBA00022679"/>
    </source>
</evidence>
<feature type="non-terminal residue" evidence="5">
    <location>
        <position position="132"/>
    </location>
</feature>
<accession>D8TYL9</accession>
<evidence type="ECO:0000259" key="4">
    <source>
        <dbReference type="Pfam" id="PF03828"/>
    </source>
</evidence>
<evidence type="ECO:0000256" key="3">
    <source>
        <dbReference type="ARBA" id="ARBA00022842"/>
    </source>
</evidence>
<keyword evidence="3" id="KW-0460">Magnesium</keyword>
<keyword evidence="6" id="KW-1185">Reference proteome</keyword>
<dbReference type="GO" id="GO:0016779">
    <property type="term" value="F:nucleotidyltransferase activity"/>
    <property type="evidence" value="ECO:0007669"/>
    <property type="project" value="TreeGrafter"/>
</dbReference>
<dbReference type="STRING" id="3068.D8TYL9"/>
<dbReference type="KEGG" id="vcn:VOLCADRAFT_47673"/>
<dbReference type="Gene3D" id="1.10.1410.10">
    <property type="match status" value="1"/>
</dbReference>
<dbReference type="OrthoDB" id="407432at2759"/>
<organism evidence="6">
    <name type="scientific">Volvox carteri f. nagariensis</name>
    <dbReference type="NCBI Taxonomy" id="3068"/>
    <lineage>
        <taxon>Eukaryota</taxon>
        <taxon>Viridiplantae</taxon>
        <taxon>Chlorophyta</taxon>
        <taxon>core chlorophytes</taxon>
        <taxon>Chlorophyceae</taxon>
        <taxon>CS clade</taxon>
        <taxon>Chlamydomonadales</taxon>
        <taxon>Volvocaceae</taxon>
        <taxon>Volvox</taxon>
    </lineage>
</organism>
<sequence>TYDTTVGPWRCSYNDRIEDVKNFGASNKETLAELLVAFFDHWAWRHDYNGSVVCVRTGGTMPKAAKDWTKRQGNERHLMCIEDPFELSHDLGRTIDKAAVQVLRREFERAARIFASNPDPLSELLAPLTPEE</sequence>
<evidence type="ECO:0000256" key="2">
    <source>
        <dbReference type="ARBA" id="ARBA00022723"/>
    </source>
</evidence>